<evidence type="ECO:0000313" key="4">
    <source>
        <dbReference type="Proteomes" id="UP000029986"/>
    </source>
</evidence>
<feature type="signal peptide" evidence="1">
    <location>
        <begin position="1"/>
        <end position="19"/>
    </location>
</feature>
<dbReference type="GeneID" id="56890690"/>
<evidence type="ECO:0000259" key="2">
    <source>
        <dbReference type="Pfam" id="PF00419"/>
    </source>
</evidence>
<evidence type="ECO:0000256" key="1">
    <source>
        <dbReference type="SAM" id="SignalP"/>
    </source>
</evidence>
<dbReference type="InterPro" id="IPR000259">
    <property type="entry name" value="Adhesion_dom_fimbrial"/>
</dbReference>
<gene>
    <name evidence="3" type="ORF">AT03_05735</name>
</gene>
<dbReference type="OrthoDB" id="6986861at2"/>
<dbReference type="GO" id="GO:0043709">
    <property type="term" value="P:cell adhesion involved in single-species biofilm formation"/>
    <property type="evidence" value="ECO:0007669"/>
    <property type="project" value="TreeGrafter"/>
</dbReference>
<organism evidence="3 4">
    <name type="scientific">Hafnia alvei FB1</name>
    <dbReference type="NCBI Taxonomy" id="1453496"/>
    <lineage>
        <taxon>Bacteria</taxon>
        <taxon>Pseudomonadati</taxon>
        <taxon>Pseudomonadota</taxon>
        <taxon>Gammaproteobacteria</taxon>
        <taxon>Enterobacterales</taxon>
        <taxon>Hafniaceae</taxon>
        <taxon>Hafnia</taxon>
    </lineage>
</organism>
<dbReference type="InterPro" id="IPR036937">
    <property type="entry name" value="Adhesion_dom_fimbrial_sf"/>
</dbReference>
<dbReference type="PANTHER" id="PTHR33420">
    <property type="entry name" value="FIMBRIAL SUBUNIT ELFA-RELATED"/>
    <property type="match status" value="1"/>
</dbReference>
<dbReference type="SUPFAM" id="SSF49401">
    <property type="entry name" value="Bacterial adhesins"/>
    <property type="match status" value="1"/>
</dbReference>
<protein>
    <submittedName>
        <fullName evidence="3">Fimbrial protein</fullName>
    </submittedName>
</protein>
<dbReference type="PANTHER" id="PTHR33420:SF26">
    <property type="entry name" value="FIMBRIAL SUBUNIT"/>
    <property type="match status" value="1"/>
</dbReference>
<feature type="domain" description="Fimbrial-type adhesion" evidence="2">
    <location>
        <begin position="29"/>
        <end position="145"/>
    </location>
</feature>
<reference evidence="3 4" key="1">
    <citation type="journal article" date="2014" name="Gut Pathog.">
        <title>Gene clusters of Hafnia alvei strain FB1 important in survival and pathogenesis: a draft genome perspective.</title>
        <authorList>
            <person name="Tan J.Y."/>
            <person name="Yin W.F."/>
            <person name="Chan K.G."/>
        </authorList>
    </citation>
    <scope>NUCLEOTIDE SEQUENCE [LARGE SCALE GENOMIC DNA]</scope>
    <source>
        <strain evidence="3 4">FB1</strain>
    </source>
</reference>
<name>A0A097QZP2_HAFAL</name>
<sequence>MVVRTLCAFMALVVTTAGAMDVQQGRVRMGGTLVATACSISSGSLEQVIDLGTLPVSELARTGQGPEKAFVIKLENCELTSQDNLRPDFKSVHLTFDGVRDDTANLLSIHGEASGIGLILKDEAGNTIVPGKALPDIPLNVGSMDLNYKLAIQRNKHELRAGSYSVIVKFKVEYL</sequence>
<dbReference type="KEGG" id="hav:AT03_05735"/>
<dbReference type="Pfam" id="PF00419">
    <property type="entry name" value="Fimbrial"/>
    <property type="match status" value="1"/>
</dbReference>
<dbReference type="InterPro" id="IPR050263">
    <property type="entry name" value="Bact_Fimbrial_Adh_Pro"/>
</dbReference>
<dbReference type="eggNOG" id="COG3539">
    <property type="taxonomic scope" value="Bacteria"/>
</dbReference>
<dbReference type="PATRIC" id="fig|1453496.5.peg.1145"/>
<accession>A0A097QZP2</accession>
<dbReference type="GO" id="GO:0009289">
    <property type="term" value="C:pilus"/>
    <property type="evidence" value="ECO:0007669"/>
    <property type="project" value="InterPro"/>
</dbReference>
<dbReference type="InterPro" id="IPR008966">
    <property type="entry name" value="Adhesion_dom_sf"/>
</dbReference>
<keyword evidence="4" id="KW-1185">Reference proteome</keyword>
<dbReference type="EMBL" id="CP009706">
    <property type="protein sequence ID" value="AIU71938.1"/>
    <property type="molecule type" value="Genomic_DNA"/>
</dbReference>
<evidence type="ECO:0000313" key="3">
    <source>
        <dbReference type="EMBL" id="AIU71938.1"/>
    </source>
</evidence>
<dbReference type="RefSeq" id="WP_025800497.1">
    <property type="nucleotide sequence ID" value="NZ_CP009706.1"/>
</dbReference>
<feature type="chain" id="PRO_5001932134" evidence="1">
    <location>
        <begin position="20"/>
        <end position="175"/>
    </location>
</feature>
<dbReference type="Gene3D" id="2.60.40.1090">
    <property type="entry name" value="Fimbrial-type adhesion domain"/>
    <property type="match status" value="1"/>
</dbReference>
<dbReference type="Proteomes" id="UP000029986">
    <property type="component" value="Chromosome"/>
</dbReference>
<dbReference type="AlphaFoldDB" id="A0A097QZP2"/>
<proteinExistence type="predicted"/>
<dbReference type="HOGENOM" id="CLU_088965_4_1_6"/>
<keyword evidence="1" id="KW-0732">Signal</keyword>